<organism evidence="2 3">
    <name type="scientific">Piromyces finnis</name>
    <dbReference type="NCBI Taxonomy" id="1754191"/>
    <lineage>
        <taxon>Eukaryota</taxon>
        <taxon>Fungi</taxon>
        <taxon>Fungi incertae sedis</taxon>
        <taxon>Chytridiomycota</taxon>
        <taxon>Chytridiomycota incertae sedis</taxon>
        <taxon>Neocallimastigomycetes</taxon>
        <taxon>Neocallimastigales</taxon>
        <taxon>Neocallimastigaceae</taxon>
        <taxon>Piromyces</taxon>
    </lineage>
</organism>
<dbReference type="STRING" id="1754191.A0A1Y1UYA5"/>
<accession>A0A1Y1UYA5</accession>
<feature type="region of interest" description="Disordered" evidence="1">
    <location>
        <begin position="284"/>
        <end position="316"/>
    </location>
</feature>
<evidence type="ECO:0000256" key="1">
    <source>
        <dbReference type="SAM" id="MobiDB-lite"/>
    </source>
</evidence>
<gene>
    <name evidence="2" type="ORF">BCR36DRAFT_361303</name>
</gene>
<keyword evidence="3" id="KW-1185">Reference proteome</keyword>
<feature type="region of interest" description="Disordered" evidence="1">
    <location>
        <begin position="1"/>
        <end position="20"/>
    </location>
</feature>
<feature type="compositionally biased region" description="Low complexity" evidence="1">
    <location>
        <begin position="290"/>
        <end position="316"/>
    </location>
</feature>
<comment type="caution">
    <text evidence="2">The sequence shown here is derived from an EMBL/GenBank/DDBJ whole genome shotgun (WGS) entry which is preliminary data.</text>
</comment>
<dbReference type="Proteomes" id="UP000193719">
    <property type="component" value="Unassembled WGS sequence"/>
</dbReference>
<evidence type="ECO:0000313" key="3">
    <source>
        <dbReference type="Proteomes" id="UP000193719"/>
    </source>
</evidence>
<evidence type="ECO:0000313" key="2">
    <source>
        <dbReference type="EMBL" id="ORX43265.1"/>
    </source>
</evidence>
<feature type="compositionally biased region" description="Polar residues" evidence="1">
    <location>
        <begin position="1"/>
        <end position="11"/>
    </location>
</feature>
<dbReference type="AlphaFoldDB" id="A0A1Y1UYA5"/>
<dbReference type="OrthoDB" id="2153050at2759"/>
<reference evidence="2 3" key="2">
    <citation type="submission" date="2016-08" db="EMBL/GenBank/DDBJ databases">
        <title>Pervasive Adenine N6-methylation of Active Genes in Fungi.</title>
        <authorList>
            <consortium name="DOE Joint Genome Institute"/>
            <person name="Mondo S.J."/>
            <person name="Dannebaum R.O."/>
            <person name="Kuo R.C."/>
            <person name="Labutti K."/>
            <person name="Haridas S."/>
            <person name="Kuo A."/>
            <person name="Salamov A."/>
            <person name="Ahrendt S.R."/>
            <person name="Lipzen A."/>
            <person name="Sullivan W."/>
            <person name="Andreopoulos W.B."/>
            <person name="Clum A."/>
            <person name="Lindquist E."/>
            <person name="Daum C."/>
            <person name="Ramamoorthy G.K."/>
            <person name="Gryganskyi A."/>
            <person name="Culley D."/>
            <person name="Magnuson J.K."/>
            <person name="James T.Y."/>
            <person name="O'Malley M.A."/>
            <person name="Stajich J.E."/>
            <person name="Spatafora J.W."/>
            <person name="Visel A."/>
            <person name="Grigoriev I.V."/>
        </authorList>
    </citation>
    <scope>NUCLEOTIDE SEQUENCE [LARGE SCALE GENOMIC DNA]</scope>
    <source>
        <strain evidence="3">finn</strain>
    </source>
</reference>
<name>A0A1Y1UYA5_9FUNG</name>
<reference evidence="2 3" key="1">
    <citation type="submission" date="2016-08" db="EMBL/GenBank/DDBJ databases">
        <title>Genomes of anaerobic fungi encode conserved fungal cellulosomes for biomass hydrolysis.</title>
        <authorList>
            <consortium name="DOE Joint Genome Institute"/>
            <person name="Haitjema C.H."/>
            <person name="Gilmore S.P."/>
            <person name="Henske J.K."/>
            <person name="Solomon K.V."/>
            <person name="De Groot R."/>
            <person name="Kuo A."/>
            <person name="Mondo S.J."/>
            <person name="Salamov A.A."/>
            <person name="Labutti K."/>
            <person name="Zhao Z."/>
            <person name="Chiniquy J."/>
            <person name="Barry K."/>
            <person name="Brewer H.M."/>
            <person name="Purvine S.O."/>
            <person name="Wright A.T."/>
            <person name="Boxma B."/>
            <person name="Van Alen T."/>
            <person name="Hackstein J.H."/>
            <person name="Baker S.E."/>
            <person name="Grigoriev I.V."/>
            <person name="O'Malley M.A."/>
        </authorList>
    </citation>
    <scope>NUCLEOTIDE SEQUENCE [LARGE SCALE GENOMIC DNA]</scope>
    <source>
        <strain evidence="3">finn</strain>
    </source>
</reference>
<sequence>MSQFQSLSISAHKSKSNYDAKQKKFKSSLENVKHLLNDDESKHDHQKRISKAQTYRLLNCIKVLDYLKDYDIQPCNERICRALKQYGKNKENICKLWEQVLSHVNHKKEAINSILVKNIWTQIYYSNNNNCNTNFYEGMTNNYSMNNQCHYYNNYNNDNSSYNNHTNNYNYCNNNYNNNNIMNNNQPSFQNNCIQSPINSYPTPDKYIFIKDFNGNSNTNTNCYNNNSNNNSNYLPSPEFKPMFMENSHYSSSSESNSSDYHCTYPAFYKPAWTISMEQLQNGNKKTINSSSSSSQQQYLSQYPSPTSSPVYNHNNNNTNNCYNNFHCTY</sequence>
<protein>
    <submittedName>
        <fullName evidence="2">Uncharacterized protein</fullName>
    </submittedName>
</protein>
<proteinExistence type="predicted"/>
<dbReference type="EMBL" id="MCFH01000054">
    <property type="protein sequence ID" value="ORX43265.1"/>
    <property type="molecule type" value="Genomic_DNA"/>
</dbReference>